<organism evidence="2 3">
    <name type="scientific">Bifidobacterium stellenboschense</name>
    <dbReference type="NCBI Taxonomy" id="762211"/>
    <lineage>
        <taxon>Bacteria</taxon>
        <taxon>Bacillati</taxon>
        <taxon>Actinomycetota</taxon>
        <taxon>Actinomycetes</taxon>
        <taxon>Bifidobacteriales</taxon>
        <taxon>Bifidobacteriaceae</taxon>
        <taxon>Bifidobacterium</taxon>
    </lineage>
</organism>
<accession>A0A087DKV0</accession>
<keyword evidence="2" id="KW-0808">Transferase</keyword>
<dbReference type="GO" id="GO:0016740">
    <property type="term" value="F:transferase activity"/>
    <property type="evidence" value="ECO:0007669"/>
    <property type="project" value="UniProtKB-KW"/>
</dbReference>
<evidence type="ECO:0000313" key="3">
    <source>
        <dbReference type="Proteomes" id="UP000029004"/>
    </source>
</evidence>
<feature type="domain" description="Polysaccharide pyruvyl transferase" evidence="1">
    <location>
        <begin position="20"/>
        <end position="309"/>
    </location>
</feature>
<comment type="caution">
    <text evidence="2">The sequence shown here is derived from an EMBL/GenBank/DDBJ whole genome shotgun (WGS) entry which is preliminary data.</text>
</comment>
<dbReference type="AlphaFoldDB" id="A0A087DKV0"/>
<dbReference type="Proteomes" id="UP000029004">
    <property type="component" value="Unassembled WGS sequence"/>
</dbReference>
<gene>
    <name evidence="2" type="ORF">BSTEL_1184</name>
</gene>
<dbReference type="InterPro" id="IPR007345">
    <property type="entry name" value="Polysacch_pyruvyl_Trfase"/>
</dbReference>
<keyword evidence="3" id="KW-1185">Reference proteome</keyword>
<reference evidence="2 3" key="1">
    <citation type="submission" date="2014-03" db="EMBL/GenBank/DDBJ databases">
        <title>Genomics of Bifidobacteria.</title>
        <authorList>
            <person name="Ventura M."/>
            <person name="Milani C."/>
            <person name="Lugli G.A."/>
        </authorList>
    </citation>
    <scope>NUCLEOTIDE SEQUENCE [LARGE SCALE GENOMIC DNA]</scope>
    <source>
        <strain evidence="2 3">DSM 23968</strain>
    </source>
</reference>
<proteinExistence type="predicted"/>
<dbReference type="EMBL" id="JGZP01000015">
    <property type="protein sequence ID" value="KFI96150.1"/>
    <property type="molecule type" value="Genomic_DNA"/>
</dbReference>
<dbReference type="OrthoDB" id="9811182at2"/>
<name>A0A087DKV0_9BIFI</name>
<dbReference type="RefSeq" id="WP_034529355.1">
    <property type="nucleotide sequence ID" value="NZ_JGZP01000015.1"/>
</dbReference>
<dbReference type="STRING" id="762211.BSTEL_1184"/>
<protein>
    <submittedName>
        <fullName evidence="2">Polysaccharide pyruvyl transferase</fullName>
    </submittedName>
</protein>
<dbReference type="Pfam" id="PF04230">
    <property type="entry name" value="PS_pyruv_trans"/>
    <property type="match status" value="1"/>
</dbReference>
<evidence type="ECO:0000313" key="2">
    <source>
        <dbReference type="EMBL" id="KFI96150.1"/>
    </source>
</evidence>
<dbReference type="eggNOG" id="COG2327">
    <property type="taxonomic scope" value="Bacteria"/>
</dbReference>
<evidence type="ECO:0000259" key="1">
    <source>
        <dbReference type="Pfam" id="PF04230"/>
    </source>
</evidence>
<sequence>MASSATKRYGILTINDTASNYGNRLQNYALETLLSGYGTATTIQHYLDAADGGSLAKISARRNLSEVKKAVLGHVPNPANLEYRRRWEELKFTAKYIGKSPVTISQAKGLSPNGRDLDKIVLGSDQVWNDRHLSQADLKIRLGMFAPSERVMSYAASFGVDRVREENEGIFRLALERMSMIGVREFRAKELVEELSGRKATVVLDPTLMVPAEQWRTITRGFVPQGERYVLTYFLGGISKERGAAIEAFAKAHGCTVRRILDPSDPGTYIAGPQDFVELFSKAAYVCTDSYHACCFSLLFDKPFRVFAREGIKRNDKMNSRMETLFRLFDLDASIEGGADVTMPGLDYARIGVELARQRTISRAWLEQALR</sequence>